<keyword evidence="3" id="KW-0949">S-adenosyl-L-methionine</keyword>
<dbReference type="PROSITE" id="PS50902">
    <property type="entry name" value="FLAVODOXIN_LIKE"/>
    <property type="match status" value="1"/>
</dbReference>
<evidence type="ECO:0000313" key="11">
    <source>
        <dbReference type="Proteomes" id="UP000184432"/>
    </source>
</evidence>
<feature type="domain" description="FAD-binding FR-type" evidence="9">
    <location>
        <begin position="496"/>
        <end position="593"/>
    </location>
</feature>
<dbReference type="Gene3D" id="3.40.50.80">
    <property type="entry name" value="Nucleotide-binding domain of ferredoxin-NADP reductase (FNR) module"/>
    <property type="match status" value="1"/>
</dbReference>
<dbReference type="GO" id="GO:0050660">
    <property type="term" value="F:flavin adenine dinucleotide binding"/>
    <property type="evidence" value="ECO:0007669"/>
    <property type="project" value="TreeGrafter"/>
</dbReference>
<dbReference type="InterPro" id="IPR029039">
    <property type="entry name" value="Flavoprotein-like_sf"/>
</dbReference>
<keyword evidence="7" id="KW-0812">Transmembrane</keyword>
<dbReference type="SUPFAM" id="SSF52343">
    <property type="entry name" value="Ferredoxin reductase-like, C-terminal NADP-linked domain"/>
    <property type="match status" value="1"/>
</dbReference>
<keyword evidence="4" id="KW-0486">Methionine biosynthesis</keyword>
<protein>
    <recommendedName>
        <fullName evidence="6">Methionine synthase reductase</fullName>
        <ecNumber evidence="5">1.16.1.8</ecNumber>
    </recommendedName>
</protein>
<dbReference type="SUPFAM" id="SSF63380">
    <property type="entry name" value="Riboflavin synthase domain-like"/>
    <property type="match status" value="1"/>
</dbReference>
<dbReference type="InterPro" id="IPR001094">
    <property type="entry name" value="Flavdoxin-like"/>
</dbReference>
<evidence type="ECO:0000256" key="1">
    <source>
        <dbReference type="ARBA" id="ARBA00022605"/>
    </source>
</evidence>
<organism evidence="10 11">
    <name type="scientific">Aquimarina spongiae</name>
    <dbReference type="NCBI Taxonomy" id="570521"/>
    <lineage>
        <taxon>Bacteria</taxon>
        <taxon>Pseudomonadati</taxon>
        <taxon>Bacteroidota</taxon>
        <taxon>Flavobacteriia</taxon>
        <taxon>Flavobacteriales</taxon>
        <taxon>Flavobacteriaceae</taxon>
        <taxon>Aquimarina</taxon>
    </lineage>
</organism>
<dbReference type="PANTHER" id="PTHR19384">
    <property type="entry name" value="NITRIC OXIDE SYNTHASE-RELATED"/>
    <property type="match status" value="1"/>
</dbReference>
<dbReference type="EMBL" id="FQYP01000008">
    <property type="protein sequence ID" value="SHJ40008.1"/>
    <property type="molecule type" value="Genomic_DNA"/>
</dbReference>
<evidence type="ECO:0000256" key="7">
    <source>
        <dbReference type="SAM" id="Phobius"/>
    </source>
</evidence>
<keyword evidence="1" id="KW-0028">Amino-acid biosynthesis</keyword>
<dbReference type="Pfam" id="PF03929">
    <property type="entry name" value="PepSY_TM"/>
    <property type="match status" value="1"/>
</dbReference>
<dbReference type="InterPro" id="IPR001433">
    <property type="entry name" value="OxRdtase_FAD/NAD-bd"/>
</dbReference>
<evidence type="ECO:0000259" key="9">
    <source>
        <dbReference type="PROSITE" id="PS51384"/>
    </source>
</evidence>
<sequence>MTISIWRYSHLVLAISSSLFLGIASITGIILAFEPISDSIHSYAIEESKTLTLSETITTLKENYEEVISFEIDANDALLASVITYEGKSETIYINPLTGKKLGTPTEKAAIFKFATNLHRSLFLKSIGRFFVGLISFLLIIIAITGILLILKRQGGIRKFFGKIEKEYFSQYYHIVFGRLFLIPVLIVAITGVYLSLERFSVLPKPKISHQIEDVSFTASPKLTIQDFEIFKTTQLKNVRAVEFPFSEAEEDYFLLKLSDKEVIVNQFTGAIISQQSYPFVAFVSSWSSILHTGQGNVLWSIILLLSSCSILFFMYSGFAMTLKRRKNLMNSNLRYSKDESEYIILVGSETGSTFKFANLFANALSASGKTVFVSELNKYSLYKKAKHLIIFTATYGVGEPPTNAKKFTQLFNTLTPIHPLQYAVVGLGSLAYPDFCKYATDIDQLLQTNSKFEPILDPYKINNQSFTAFKNWVSDWSQQTQIPLEVKTPPENKKIQLDQFTVINRTELNSDDTFLLRLRLQSKVLFESGDLLAFYPKEDSIERLYSIAKIDGDILLSVKKHEFGVCSNYLSQLHPNEQVEAIIQPNPDFHYPERNKDVIMISNGTGIAPFLGMLDHHSKANHHLFWGGRTQDSITMYADFIARSRKSKHYFAYSQEEKDKEYVQDVLQKQSQLVSSVLNNNGIIMICGSVAMQKEVIAVLEEISETQLGVSLSHFQQKNQVLMDCY</sequence>
<dbReference type="Gene3D" id="2.40.30.10">
    <property type="entry name" value="Translation factors"/>
    <property type="match status" value="1"/>
</dbReference>
<evidence type="ECO:0000256" key="2">
    <source>
        <dbReference type="ARBA" id="ARBA00022630"/>
    </source>
</evidence>
<name>A0A1M6IZY0_9FLAO</name>
<dbReference type="InterPro" id="IPR017927">
    <property type="entry name" value="FAD-bd_FR_type"/>
</dbReference>
<dbReference type="EC" id="1.16.1.8" evidence="5"/>
<dbReference type="GO" id="GO:0003958">
    <property type="term" value="F:NADPH-hemoprotein reductase activity"/>
    <property type="evidence" value="ECO:0007669"/>
    <property type="project" value="UniProtKB-EC"/>
</dbReference>
<feature type="transmembrane region" description="Helical" evidence="7">
    <location>
        <begin position="12"/>
        <end position="33"/>
    </location>
</feature>
<dbReference type="OrthoDB" id="9789468at2"/>
<keyword evidence="2" id="KW-0285">Flavoprotein</keyword>
<accession>A0A1M6IZY0</accession>
<dbReference type="AlphaFoldDB" id="A0A1M6IZY0"/>
<evidence type="ECO:0000256" key="4">
    <source>
        <dbReference type="ARBA" id="ARBA00023167"/>
    </source>
</evidence>
<keyword evidence="7" id="KW-1133">Transmembrane helix</keyword>
<dbReference type="RefSeq" id="WP_084549606.1">
    <property type="nucleotide sequence ID" value="NZ_FQYP01000008.1"/>
</dbReference>
<reference evidence="11" key="1">
    <citation type="submission" date="2016-11" db="EMBL/GenBank/DDBJ databases">
        <authorList>
            <person name="Varghese N."/>
            <person name="Submissions S."/>
        </authorList>
    </citation>
    <scope>NUCLEOTIDE SEQUENCE [LARGE SCALE GENOMIC DNA]</scope>
    <source>
        <strain evidence="11">DSM 22623</strain>
    </source>
</reference>
<feature type="transmembrane region" description="Helical" evidence="7">
    <location>
        <begin position="298"/>
        <end position="323"/>
    </location>
</feature>
<evidence type="ECO:0000256" key="6">
    <source>
        <dbReference type="ARBA" id="ARBA00040659"/>
    </source>
</evidence>
<dbReference type="PROSITE" id="PS51384">
    <property type="entry name" value="FAD_FR"/>
    <property type="match status" value="1"/>
</dbReference>
<keyword evidence="7" id="KW-0472">Membrane</keyword>
<dbReference type="Pfam" id="PF00258">
    <property type="entry name" value="Flavodoxin_1"/>
    <property type="match status" value="1"/>
</dbReference>
<dbReference type="Proteomes" id="UP000184432">
    <property type="component" value="Unassembled WGS sequence"/>
</dbReference>
<dbReference type="STRING" id="570521.SAMN04488508_108165"/>
<gene>
    <name evidence="10" type="ORF">SAMN04488508_108165</name>
</gene>
<dbReference type="PRINTS" id="PR00369">
    <property type="entry name" value="FLAVODOXIN"/>
</dbReference>
<keyword evidence="11" id="KW-1185">Reference proteome</keyword>
<feature type="transmembrane region" description="Helical" evidence="7">
    <location>
        <begin position="130"/>
        <end position="151"/>
    </location>
</feature>
<dbReference type="InterPro" id="IPR017938">
    <property type="entry name" value="Riboflavin_synthase-like_b-brl"/>
</dbReference>
<proteinExistence type="predicted"/>
<dbReference type="SUPFAM" id="SSF52218">
    <property type="entry name" value="Flavoproteins"/>
    <property type="match status" value="1"/>
</dbReference>
<feature type="transmembrane region" description="Helical" evidence="7">
    <location>
        <begin position="172"/>
        <end position="197"/>
    </location>
</feature>
<evidence type="ECO:0000256" key="3">
    <source>
        <dbReference type="ARBA" id="ARBA00022691"/>
    </source>
</evidence>
<dbReference type="GO" id="GO:0010181">
    <property type="term" value="F:FMN binding"/>
    <property type="evidence" value="ECO:0007669"/>
    <property type="project" value="InterPro"/>
</dbReference>
<dbReference type="PANTHER" id="PTHR19384:SF84">
    <property type="entry name" value="METHIONINE SYNTHASE REDUCTASE"/>
    <property type="match status" value="1"/>
</dbReference>
<dbReference type="InterPro" id="IPR005625">
    <property type="entry name" value="PepSY-ass_TM"/>
</dbReference>
<feature type="domain" description="Flavodoxin-like" evidence="8">
    <location>
        <begin position="343"/>
        <end position="482"/>
    </location>
</feature>
<dbReference type="Pfam" id="PF00175">
    <property type="entry name" value="NAD_binding_1"/>
    <property type="match status" value="1"/>
</dbReference>
<dbReference type="InterPro" id="IPR008254">
    <property type="entry name" value="Flavodoxin/NO_synth"/>
</dbReference>
<dbReference type="GO" id="GO:0005829">
    <property type="term" value="C:cytosol"/>
    <property type="evidence" value="ECO:0007669"/>
    <property type="project" value="TreeGrafter"/>
</dbReference>
<evidence type="ECO:0000259" key="8">
    <source>
        <dbReference type="PROSITE" id="PS50902"/>
    </source>
</evidence>
<evidence type="ECO:0000256" key="5">
    <source>
        <dbReference type="ARBA" id="ARBA00039088"/>
    </source>
</evidence>
<dbReference type="Gene3D" id="3.40.50.360">
    <property type="match status" value="1"/>
</dbReference>
<evidence type="ECO:0000313" key="10">
    <source>
        <dbReference type="EMBL" id="SHJ40008.1"/>
    </source>
</evidence>
<dbReference type="InterPro" id="IPR039261">
    <property type="entry name" value="FNR_nucleotide-bd"/>
</dbReference>